<dbReference type="Pfam" id="PF09723">
    <property type="entry name" value="Zn_ribbon_8"/>
    <property type="match status" value="1"/>
</dbReference>
<dbReference type="AlphaFoldDB" id="C8XC72"/>
<organism evidence="3 4">
    <name type="scientific">Nakamurella multipartita (strain ATCC 700099 / DSM 44233 / CIP 104796 / JCM 9543 / NBRC 105858 / Y-104)</name>
    <name type="common">Microsphaera multipartita</name>
    <dbReference type="NCBI Taxonomy" id="479431"/>
    <lineage>
        <taxon>Bacteria</taxon>
        <taxon>Bacillati</taxon>
        <taxon>Actinomycetota</taxon>
        <taxon>Actinomycetes</taxon>
        <taxon>Nakamurellales</taxon>
        <taxon>Nakamurellaceae</taxon>
        <taxon>Nakamurella</taxon>
    </lineage>
</organism>
<gene>
    <name evidence="3" type="ordered locus">Namu_5200</name>
</gene>
<dbReference type="SMART" id="SM00834">
    <property type="entry name" value="CxxC_CXXC_SSSS"/>
    <property type="match status" value="1"/>
</dbReference>
<evidence type="ECO:0000313" key="3">
    <source>
        <dbReference type="EMBL" id="ACV81466.1"/>
    </source>
</evidence>
<dbReference type="STRING" id="479431.Namu_5200"/>
<reference evidence="3 4" key="2">
    <citation type="journal article" date="2010" name="Stand. Genomic Sci.">
        <title>Complete genome sequence of Nakamurella multipartita type strain (Y-104).</title>
        <authorList>
            <person name="Tice H."/>
            <person name="Mayilraj S."/>
            <person name="Sims D."/>
            <person name="Lapidus A."/>
            <person name="Nolan M."/>
            <person name="Lucas S."/>
            <person name="Glavina Del Rio T."/>
            <person name="Copeland A."/>
            <person name="Cheng J.F."/>
            <person name="Meincke L."/>
            <person name="Bruce D."/>
            <person name="Goodwin L."/>
            <person name="Pitluck S."/>
            <person name="Ivanova N."/>
            <person name="Mavromatis K."/>
            <person name="Ovchinnikova G."/>
            <person name="Pati A."/>
            <person name="Chen A."/>
            <person name="Palaniappan K."/>
            <person name="Land M."/>
            <person name="Hauser L."/>
            <person name="Chang Y.J."/>
            <person name="Jeffries C.D."/>
            <person name="Detter J.C."/>
            <person name="Brettin T."/>
            <person name="Rohde M."/>
            <person name="Goker M."/>
            <person name="Bristow J."/>
            <person name="Eisen J.A."/>
            <person name="Markowitz V."/>
            <person name="Hugenholtz P."/>
            <person name="Kyrpides N.C."/>
            <person name="Klenk H.P."/>
            <person name="Chen F."/>
        </authorList>
    </citation>
    <scope>NUCLEOTIDE SEQUENCE [LARGE SCALE GENOMIC DNA]</scope>
    <source>
        <strain evidence="4">ATCC 700099 / DSM 44233 / CIP 104796 / JCM 9543 / NBRC 105858 / Y-104</strain>
    </source>
</reference>
<proteinExistence type="predicted"/>
<name>C8XC72_NAKMY</name>
<dbReference type="InParanoid" id="C8XC72"/>
<protein>
    <submittedName>
        <fullName evidence="3">Regulatory protein, FmdB family</fullName>
    </submittedName>
</protein>
<dbReference type="EMBL" id="CP001737">
    <property type="protein sequence ID" value="ACV81466.1"/>
    <property type="molecule type" value="Genomic_DNA"/>
</dbReference>
<reference evidence="4" key="1">
    <citation type="submission" date="2009-09" db="EMBL/GenBank/DDBJ databases">
        <title>The complete genome of Nakamurella multipartita DSM 44233.</title>
        <authorList>
            <consortium name="US DOE Joint Genome Institute (JGI-PGF)"/>
            <person name="Lucas S."/>
            <person name="Copeland A."/>
            <person name="Lapidus A."/>
            <person name="Glavina del Rio T."/>
            <person name="Dalin E."/>
            <person name="Tice H."/>
            <person name="Bruce D."/>
            <person name="Goodwin L."/>
            <person name="Pitluck S."/>
            <person name="Kyrpides N."/>
            <person name="Mavromatis K."/>
            <person name="Ivanova N."/>
            <person name="Ovchinnikova G."/>
            <person name="Sims D."/>
            <person name="Meincke L."/>
            <person name="Brettin T."/>
            <person name="Detter J.C."/>
            <person name="Han C."/>
            <person name="Larimer F."/>
            <person name="Land M."/>
            <person name="Hauser L."/>
            <person name="Markowitz V."/>
            <person name="Cheng J.-F."/>
            <person name="Hugenholtz P."/>
            <person name="Woyke T."/>
            <person name="Wu D."/>
            <person name="Klenk H.-P."/>
            <person name="Eisen J.A."/>
        </authorList>
    </citation>
    <scope>NUCLEOTIDE SEQUENCE [LARGE SCALE GENOMIC DNA]</scope>
    <source>
        <strain evidence="4">ATCC 700099 / DSM 44233 / CIP 104796 / JCM 9543 / NBRC 105858 / Y-104</strain>
    </source>
</reference>
<dbReference type="Proteomes" id="UP000002218">
    <property type="component" value="Chromosome"/>
</dbReference>
<sequence length="94" mass="9927">MTTYAFRCPECGPFDARYPIGTAPDRCACPACRTASVRVITAPGITGGGNPYRRAVEQSMATADAPQVVSSLPSSGRRPVAVSANPLHRKLPRP</sequence>
<accession>C8XC72</accession>
<dbReference type="HOGENOM" id="CLU_136025_2_1_11"/>
<evidence type="ECO:0000259" key="2">
    <source>
        <dbReference type="SMART" id="SM00834"/>
    </source>
</evidence>
<dbReference type="InterPro" id="IPR013429">
    <property type="entry name" value="Regulatory_FmdB_Zinc_ribbon"/>
</dbReference>
<evidence type="ECO:0000256" key="1">
    <source>
        <dbReference type="SAM" id="MobiDB-lite"/>
    </source>
</evidence>
<keyword evidence="4" id="KW-1185">Reference proteome</keyword>
<dbReference type="RefSeq" id="WP_015750273.1">
    <property type="nucleotide sequence ID" value="NC_013235.1"/>
</dbReference>
<dbReference type="KEGG" id="nml:Namu_5200"/>
<feature type="region of interest" description="Disordered" evidence="1">
    <location>
        <begin position="67"/>
        <end position="94"/>
    </location>
</feature>
<dbReference type="OrthoDB" id="9792898at2"/>
<dbReference type="eggNOG" id="COG2331">
    <property type="taxonomic scope" value="Bacteria"/>
</dbReference>
<dbReference type="NCBIfam" id="TIGR02605">
    <property type="entry name" value="CxxC_CxxC_SSSS"/>
    <property type="match status" value="1"/>
</dbReference>
<evidence type="ECO:0000313" key="4">
    <source>
        <dbReference type="Proteomes" id="UP000002218"/>
    </source>
</evidence>
<feature type="domain" description="Putative regulatory protein FmdB zinc ribbon" evidence="2">
    <location>
        <begin position="1"/>
        <end position="41"/>
    </location>
</feature>